<name>A0A6G0ZLP6_APHCR</name>
<keyword evidence="2" id="KW-1185">Reference proteome</keyword>
<gene>
    <name evidence="1" type="ORF">FWK35_00009010</name>
</gene>
<organism evidence="1 2">
    <name type="scientific">Aphis craccivora</name>
    <name type="common">Cowpea aphid</name>
    <dbReference type="NCBI Taxonomy" id="307492"/>
    <lineage>
        <taxon>Eukaryota</taxon>
        <taxon>Metazoa</taxon>
        <taxon>Ecdysozoa</taxon>
        <taxon>Arthropoda</taxon>
        <taxon>Hexapoda</taxon>
        <taxon>Insecta</taxon>
        <taxon>Pterygota</taxon>
        <taxon>Neoptera</taxon>
        <taxon>Paraneoptera</taxon>
        <taxon>Hemiptera</taxon>
        <taxon>Sternorrhyncha</taxon>
        <taxon>Aphidomorpha</taxon>
        <taxon>Aphidoidea</taxon>
        <taxon>Aphididae</taxon>
        <taxon>Aphidini</taxon>
        <taxon>Aphis</taxon>
        <taxon>Aphis</taxon>
    </lineage>
</organism>
<dbReference type="GO" id="GO:0004386">
    <property type="term" value="F:helicase activity"/>
    <property type="evidence" value="ECO:0007669"/>
    <property type="project" value="UniProtKB-KW"/>
</dbReference>
<comment type="caution">
    <text evidence="1">The sequence shown here is derived from an EMBL/GenBank/DDBJ whole genome shotgun (WGS) entry which is preliminary data.</text>
</comment>
<proteinExistence type="predicted"/>
<evidence type="ECO:0000313" key="1">
    <source>
        <dbReference type="EMBL" id="KAF0772330.1"/>
    </source>
</evidence>
<keyword evidence="1" id="KW-0378">Hydrolase</keyword>
<dbReference type="Proteomes" id="UP000478052">
    <property type="component" value="Unassembled WGS sequence"/>
</dbReference>
<protein>
    <submittedName>
        <fullName evidence="1">ATP-dependent DNA helicase</fullName>
    </submittedName>
</protein>
<reference evidence="1 2" key="1">
    <citation type="submission" date="2019-08" db="EMBL/GenBank/DDBJ databases">
        <title>Whole genome of Aphis craccivora.</title>
        <authorList>
            <person name="Voronova N.V."/>
            <person name="Shulinski R.S."/>
            <person name="Bandarenka Y.V."/>
            <person name="Zhorov D.G."/>
            <person name="Warner D."/>
        </authorList>
    </citation>
    <scope>NUCLEOTIDE SEQUENCE [LARGE SCALE GENOMIC DNA]</scope>
    <source>
        <strain evidence="1">180601</strain>
        <tissue evidence="1">Whole Body</tissue>
    </source>
</reference>
<evidence type="ECO:0000313" key="2">
    <source>
        <dbReference type="Proteomes" id="UP000478052"/>
    </source>
</evidence>
<dbReference type="AlphaFoldDB" id="A0A6G0ZLP6"/>
<keyword evidence="1" id="KW-0347">Helicase</keyword>
<keyword evidence="1" id="KW-0067">ATP-binding</keyword>
<accession>A0A6G0ZLP6</accession>
<dbReference type="EMBL" id="VUJU01000191">
    <property type="protein sequence ID" value="KAF0772330.1"/>
    <property type="molecule type" value="Genomic_DNA"/>
</dbReference>
<sequence>MSMAQLRKEQSKDIRTERNEIIRLEQRQSRRFTVNRRRTNDQQRQQVHRTSISDIFLRLAFPREPLN</sequence>
<keyword evidence="1" id="KW-0547">Nucleotide-binding</keyword>